<dbReference type="PANTHER" id="PTHR11545:SF2">
    <property type="entry name" value="LARGE RIBOSOMAL SUBUNIT PROTEIN UL13M"/>
    <property type="match status" value="1"/>
</dbReference>
<evidence type="ECO:0000313" key="5">
    <source>
        <dbReference type="EMBL" id="KKU88704.1"/>
    </source>
</evidence>
<name>A0A0G1U3T6_9BACT</name>
<dbReference type="GO" id="GO:0017148">
    <property type="term" value="P:negative regulation of translation"/>
    <property type="evidence" value="ECO:0007669"/>
    <property type="project" value="TreeGrafter"/>
</dbReference>
<comment type="caution">
    <text evidence="5">The sequence shown here is derived from an EMBL/GenBank/DDBJ whole genome shotgun (WGS) entry which is preliminary data.</text>
</comment>
<evidence type="ECO:0000256" key="4">
    <source>
        <dbReference type="HAMAP-Rule" id="MF_01366"/>
    </source>
</evidence>
<comment type="function">
    <text evidence="4">This protein is one of the early assembly proteins of the 50S ribosomal subunit, although it is not seen to bind rRNA by itself. It is important during the early stages of 50S assembly.</text>
</comment>
<dbReference type="EMBL" id="LCPB01000025">
    <property type="protein sequence ID" value="KKU88704.1"/>
    <property type="molecule type" value="Genomic_DNA"/>
</dbReference>
<dbReference type="Proteomes" id="UP000033882">
    <property type="component" value="Unassembled WGS sequence"/>
</dbReference>
<dbReference type="GO" id="GO:0003729">
    <property type="term" value="F:mRNA binding"/>
    <property type="evidence" value="ECO:0007669"/>
    <property type="project" value="TreeGrafter"/>
</dbReference>
<dbReference type="GO" id="GO:1990904">
    <property type="term" value="C:ribonucleoprotein complex"/>
    <property type="evidence" value="ECO:0007669"/>
    <property type="project" value="UniProtKB-KW"/>
</dbReference>
<dbReference type="InterPro" id="IPR005822">
    <property type="entry name" value="Ribosomal_uL13"/>
</dbReference>
<dbReference type="PANTHER" id="PTHR11545">
    <property type="entry name" value="RIBOSOMAL PROTEIN L13"/>
    <property type="match status" value="1"/>
</dbReference>
<keyword evidence="2 4" id="KW-0689">Ribosomal protein</keyword>
<dbReference type="InterPro" id="IPR036899">
    <property type="entry name" value="Ribosomal_uL13_sf"/>
</dbReference>
<evidence type="ECO:0000256" key="1">
    <source>
        <dbReference type="ARBA" id="ARBA00006227"/>
    </source>
</evidence>
<dbReference type="GO" id="GO:0003735">
    <property type="term" value="F:structural constituent of ribosome"/>
    <property type="evidence" value="ECO:0007669"/>
    <property type="project" value="InterPro"/>
</dbReference>
<organism evidence="5 6">
    <name type="scientific">Candidatus Wolfebacteria bacterium GW2011_GWA2_47_9b</name>
    <dbReference type="NCBI Taxonomy" id="1619005"/>
    <lineage>
        <taxon>Bacteria</taxon>
        <taxon>Candidatus Wolfeibacteriota</taxon>
    </lineage>
</organism>
<evidence type="ECO:0000313" key="6">
    <source>
        <dbReference type="Proteomes" id="UP000033882"/>
    </source>
</evidence>
<evidence type="ECO:0000256" key="2">
    <source>
        <dbReference type="ARBA" id="ARBA00022980"/>
    </source>
</evidence>
<dbReference type="PATRIC" id="fig|1619005.3.peg.1087"/>
<dbReference type="AlphaFoldDB" id="A0A0G1U3T6"/>
<dbReference type="SUPFAM" id="SSF52161">
    <property type="entry name" value="Ribosomal protein L13"/>
    <property type="match status" value="1"/>
</dbReference>
<evidence type="ECO:0000256" key="3">
    <source>
        <dbReference type="ARBA" id="ARBA00023274"/>
    </source>
</evidence>
<reference evidence="5 6" key="1">
    <citation type="journal article" date="2015" name="Nature">
        <title>rRNA introns, odd ribosomes, and small enigmatic genomes across a large radiation of phyla.</title>
        <authorList>
            <person name="Brown C.T."/>
            <person name="Hug L.A."/>
            <person name="Thomas B.C."/>
            <person name="Sharon I."/>
            <person name="Castelle C.J."/>
            <person name="Singh A."/>
            <person name="Wilkins M.J."/>
            <person name="Williams K.H."/>
            <person name="Banfield J.F."/>
        </authorList>
    </citation>
    <scope>NUCLEOTIDE SEQUENCE [LARGE SCALE GENOMIC DNA]</scope>
</reference>
<accession>A0A0G1U3T6</accession>
<dbReference type="PIRSF" id="PIRSF002181">
    <property type="entry name" value="Ribosomal_L13"/>
    <property type="match status" value="1"/>
</dbReference>
<dbReference type="CDD" id="cd00392">
    <property type="entry name" value="Ribosomal_L13"/>
    <property type="match status" value="1"/>
</dbReference>
<dbReference type="NCBIfam" id="TIGR01066">
    <property type="entry name" value="rplM_bact"/>
    <property type="match status" value="1"/>
</dbReference>
<dbReference type="InterPro" id="IPR005823">
    <property type="entry name" value="Ribosomal_uL13_bac-type"/>
</dbReference>
<comment type="subunit">
    <text evidence="4">Part of the 50S ribosomal subunit.</text>
</comment>
<gene>
    <name evidence="4" type="primary">rplM</name>
    <name evidence="5" type="ORF">UY19_C0025G0006</name>
</gene>
<dbReference type="Gene3D" id="3.90.1180.10">
    <property type="entry name" value="Ribosomal protein L13"/>
    <property type="match status" value="1"/>
</dbReference>
<protein>
    <recommendedName>
        <fullName evidence="4">Large ribosomal subunit protein uL13</fullName>
    </recommendedName>
</protein>
<dbReference type="HAMAP" id="MF_01366">
    <property type="entry name" value="Ribosomal_uL13"/>
    <property type="match status" value="1"/>
</dbReference>
<sequence>MDYTIDAKNQNMGRLATEIATILQGKKNPNYEPRLAGEDRVIVKNIDGMTVSGKKETDKVYYHHTGYMGGLKEETYEEVVAKKGKQEVLRRAVMRMLPKNRLQVPRMKRLIIE</sequence>
<proteinExistence type="inferred from homology"/>
<keyword evidence="3 4" id="KW-0687">Ribonucleoprotein</keyword>
<comment type="similarity">
    <text evidence="1 4">Belongs to the universal ribosomal protein uL13 family.</text>
</comment>
<dbReference type="Pfam" id="PF00572">
    <property type="entry name" value="Ribosomal_L13"/>
    <property type="match status" value="1"/>
</dbReference>
<dbReference type="GO" id="GO:0005840">
    <property type="term" value="C:ribosome"/>
    <property type="evidence" value="ECO:0007669"/>
    <property type="project" value="UniProtKB-KW"/>
</dbReference>
<dbReference type="GO" id="GO:0006412">
    <property type="term" value="P:translation"/>
    <property type="evidence" value="ECO:0007669"/>
    <property type="project" value="UniProtKB-UniRule"/>
</dbReference>